<dbReference type="CDD" id="cd06587">
    <property type="entry name" value="VOC"/>
    <property type="match status" value="1"/>
</dbReference>
<dbReference type="InterPro" id="IPR037523">
    <property type="entry name" value="VOC_core"/>
</dbReference>
<reference evidence="2" key="1">
    <citation type="submission" date="2021-01" db="EMBL/GenBank/DDBJ databases">
        <title>Whole genome shotgun sequence of Actinoplanes rishiriensis NBRC 108556.</title>
        <authorList>
            <person name="Komaki H."/>
            <person name="Tamura T."/>
        </authorList>
    </citation>
    <scope>NUCLEOTIDE SEQUENCE</scope>
    <source>
        <strain evidence="2">NBRC 108556</strain>
    </source>
</reference>
<dbReference type="Proteomes" id="UP000636960">
    <property type="component" value="Unassembled WGS sequence"/>
</dbReference>
<feature type="domain" description="VOC" evidence="1">
    <location>
        <begin position="10"/>
        <end position="122"/>
    </location>
</feature>
<dbReference type="RefSeq" id="WP_203780212.1">
    <property type="nucleotide sequence ID" value="NZ_BOMV01000007.1"/>
</dbReference>
<protein>
    <recommendedName>
        <fullName evidence="1">VOC domain-containing protein</fullName>
    </recommendedName>
</protein>
<evidence type="ECO:0000313" key="2">
    <source>
        <dbReference type="EMBL" id="GIE93943.1"/>
    </source>
</evidence>
<evidence type="ECO:0000259" key="1">
    <source>
        <dbReference type="PROSITE" id="PS51819"/>
    </source>
</evidence>
<comment type="caution">
    <text evidence="2">The sequence shown here is derived from an EMBL/GenBank/DDBJ whole genome shotgun (WGS) entry which is preliminary data.</text>
</comment>
<accession>A0A919JSH1</accession>
<evidence type="ECO:0000313" key="3">
    <source>
        <dbReference type="Proteomes" id="UP000636960"/>
    </source>
</evidence>
<proteinExistence type="predicted"/>
<organism evidence="2 3">
    <name type="scientific">Paractinoplanes rishiriensis</name>
    <dbReference type="NCBI Taxonomy" id="1050105"/>
    <lineage>
        <taxon>Bacteria</taxon>
        <taxon>Bacillati</taxon>
        <taxon>Actinomycetota</taxon>
        <taxon>Actinomycetes</taxon>
        <taxon>Micromonosporales</taxon>
        <taxon>Micromonosporaceae</taxon>
        <taxon>Paractinoplanes</taxon>
    </lineage>
</organism>
<gene>
    <name evidence="2" type="ORF">Ari01nite_14080</name>
</gene>
<dbReference type="InterPro" id="IPR029068">
    <property type="entry name" value="Glyas_Bleomycin-R_OHBP_Dase"/>
</dbReference>
<dbReference type="EMBL" id="BOMV01000007">
    <property type="protein sequence ID" value="GIE93943.1"/>
    <property type="molecule type" value="Genomic_DNA"/>
</dbReference>
<dbReference type="PROSITE" id="PS51819">
    <property type="entry name" value="VOC"/>
    <property type="match status" value="1"/>
</dbReference>
<name>A0A919JSH1_9ACTN</name>
<dbReference type="SUPFAM" id="SSF54593">
    <property type="entry name" value="Glyoxalase/Bleomycin resistance protein/Dihydroxybiphenyl dioxygenase"/>
    <property type="match status" value="1"/>
</dbReference>
<dbReference type="Gene3D" id="3.10.180.10">
    <property type="entry name" value="2,3-Dihydroxybiphenyl 1,2-Dioxygenase, domain 1"/>
    <property type="match status" value="1"/>
</dbReference>
<keyword evidence="3" id="KW-1185">Reference proteome</keyword>
<sequence length="125" mass="13848">MARAHPDPGLRLQPMVHVADMAAAITFYQQLGGSVIHGDRDSEWVLIQLGPVQVGLVARPPDTARGETTVELHFGAQMPLEQLERRLHRAGFPVAEVTTDRDLGEQLRIRTPDGLLIKISQREPD</sequence>
<dbReference type="AlphaFoldDB" id="A0A919JSH1"/>